<feature type="signal peptide" evidence="5">
    <location>
        <begin position="1"/>
        <end position="27"/>
    </location>
</feature>
<reference evidence="6 7" key="1">
    <citation type="journal article" date="2021" name="Nat. Commun.">
        <title>Incipient diploidization of the medicinal plant Perilla within 10,000 years.</title>
        <authorList>
            <person name="Zhang Y."/>
            <person name="Shen Q."/>
            <person name="Leng L."/>
            <person name="Zhang D."/>
            <person name="Chen S."/>
            <person name="Shi Y."/>
            <person name="Ning Z."/>
            <person name="Chen S."/>
        </authorList>
    </citation>
    <scope>NUCLEOTIDE SEQUENCE [LARGE SCALE GENOMIC DNA]</scope>
    <source>
        <strain evidence="7">cv. PC099</strain>
    </source>
</reference>
<comment type="similarity">
    <text evidence="1">Belongs to the protease inhibitor I20 (potato type II proteinase inhibitor) family.</text>
</comment>
<dbReference type="PANTHER" id="PTHR33832">
    <property type="entry name" value="SERINE-TYPE ENDOPEPTIDASE INHIBITOR"/>
    <property type="match status" value="1"/>
</dbReference>
<dbReference type="AlphaFoldDB" id="A0AAD4PCF1"/>
<name>A0AAD4PCF1_PERFH</name>
<accession>A0AAD4PCF1</accession>
<feature type="chain" id="PRO_5042225288" evidence="5">
    <location>
        <begin position="28"/>
        <end position="79"/>
    </location>
</feature>
<dbReference type="Proteomes" id="UP001190926">
    <property type="component" value="Unassembled WGS sequence"/>
</dbReference>
<keyword evidence="5" id="KW-0732">Signal</keyword>
<keyword evidence="3" id="KW-0722">Serine protease inhibitor</keyword>
<evidence type="ECO:0000256" key="2">
    <source>
        <dbReference type="ARBA" id="ARBA00022690"/>
    </source>
</evidence>
<dbReference type="Gene3D" id="3.30.60.30">
    <property type="match status" value="1"/>
</dbReference>
<dbReference type="PANTHER" id="PTHR33832:SF15">
    <property type="entry name" value="SERINE-TYPE ENDOPEPTIDASE INHIBITOR"/>
    <property type="match status" value="1"/>
</dbReference>
<evidence type="ECO:0000256" key="5">
    <source>
        <dbReference type="SAM" id="SignalP"/>
    </source>
</evidence>
<dbReference type="Pfam" id="PF02428">
    <property type="entry name" value="Prot_inhib_II"/>
    <property type="match status" value="1"/>
</dbReference>
<evidence type="ECO:0000256" key="3">
    <source>
        <dbReference type="ARBA" id="ARBA00022900"/>
    </source>
</evidence>
<dbReference type="EMBL" id="SDAM02000053">
    <property type="protein sequence ID" value="KAH6834055.1"/>
    <property type="molecule type" value="Genomic_DNA"/>
</dbReference>
<keyword evidence="4" id="KW-1015">Disulfide bond</keyword>
<organism evidence="6 7">
    <name type="scientific">Perilla frutescens var. hirtella</name>
    <name type="common">Perilla citriodora</name>
    <name type="synonym">Perilla setoyensis</name>
    <dbReference type="NCBI Taxonomy" id="608512"/>
    <lineage>
        <taxon>Eukaryota</taxon>
        <taxon>Viridiplantae</taxon>
        <taxon>Streptophyta</taxon>
        <taxon>Embryophyta</taxon>
        <taxon>Tracheophyta</taxon>
        <taxon>Spermatophyta</taxon>
        <taxon>Magnoliopsida</taxon>
        <taxon>eudicotyledons</taxon>
        <taxon>Gunneridae</taxon>
        <taxon>Pentapetalae</taxon>
        <taxon>asterids</taxon>
        <taxon>lamiids</taxon>
        <taxon>Lamiales</taxon>
        <taxon>Lamiaceae</taxon>
        <taxon>Nepetoideae</taxon>
        <taxon>Elsholtzieae</taxon>
        <taxon>Perilla</taxon>
    </lineage>
</organism>
<protein>
    <submittedName>
        <fullName evidence="6">Uncharacterized protein</fullName>
    </submittedName>
</protein>
<evidence type="ECO:0000313" key="6">
    <source>
        <dbReference type="EMBL" id="KAH6834055.1"/>
    </source>
</evidence>
<proteinExistence type="inferred from homology"/>
<dbReference type="GO" id="GO:0004867">
    <property type="term" value="F:serine-type endopeptidase inhibitor activity"/>
    <property type="evidence" value="ECO:0007669"/>
    <property type="project" value="UniProtKB-KW"/>
</dbReference>
<comment type="caution">
    <text evidence="6">The sequence shown here is derived from an EMBL/GenBank/DDBJ whole genome shotgun (WGS) entry which is preliminary data.</text>
</comment>
<evidence type="ECO:0000256" key="4">
    <source>
        <dbReference type="ARBA" id="ARBA00023157"/>
    </source>
</evidence>
<sequence>MAAKHTTRLCSWALLIAMVLVVSNVECARPKFCLINPGNYMTCPSSGDEKLRPACNCCLAQSDGCNIYSANGTLVCPAT</sequence>
<dbReference type="InterPro" id="IPR051391">
    <property type="entry name" value="Protease_inhibitor_I20"/>
</dbReference>
<gene>
    <name evidence="6" type="ORF">C2S53_004857</name>
</gene>
<dbReference type="SUPFAM" id="SSF100897">
    <property type="entry name" value="Plant proteinase inhibitors"/>
    <property type="match status" value="1"/>
</dbReference>
<evidence type="ECO:0000313" key="7">
    <source>
        <dbReference type="Proteomes" id="UP001190926"/>
    </source>
</evidence>
<evidence type="ECO:0000256" key="1">
    <source>
        <dbReference type="ARBA" id="ARBA00007766"/>
    </source>
</evidence>
<keyword evidence="2" id="KW-0646">Protease inhibitor</keyword>
<keyword evidence="7" id="KW-1185">Reference proteome</keyword>
<dbReference type="InterPro" id="IPR003465">
    <property type="entry name" value="Prot_inh_I20"/>
</dbReference>